<dbReference type="InterPro" id="IPR000182">
    <property type="entry name" value="GNAT_dom"/>
</dbReference>
<name>A0A6A7MVP6_9BURK</name>
<dbReference type="InterPro" id="IPR016181">
    <property type="entry name" value="Acyl_CoA_acyltransferase"/>
</dbReference>
<accession>A0A6A7MVP6</accession>
<evidence type="ECO:0000313" key="3">
    <source>
        <dbReference type="Proteomes" id="UP000440498"/>
    </source>
</evidence>
<comment type="caution">
    <text evidence="2">The sequence shown here is derived from an EMBL/GenBank/DDBJ whole genome shotgun (WGS) entry which is preliminary data.</text>
</comment>
<organism evidence="2 3">
    <name type="scientific">Rugamonas aquatica</name>
    <dbReference type="NCBI Taxonomy" id="2743357"/>
    <lineage>
        <taxon>Bacteria</taxon>
        <taxon>Pseudomonadati</taxon>
        <taxon>Pseudomonadota</taxon>
        <taxon>Betaproteobacteria</taxon>
        <taxon>Burkholderiales</taxon>
        <taxon>Oxalobacteraceae</taxon>
        <taxon>Telluria group</taxon>
        <taxon>Rugamonas</taxon>
    </lineage>
</organism>
<dbReference type="RefSeq" id="WP_152836435.1">
    <property type="nucleotide sequence ID" value="NZ_WHUG01000001.1"/>
</dbReference>
<dbReference type="GO" id="GO:0016747">
    <property type="term" value="F:acyltransferase activity, transferring groups other than amino-acyl groups"/>
    <property type="evidence" value="ECO:0007669"/>
    <property type="project" value="InterPro"/>
</dbReference>
<dbReference type="AlphaFoldDB" id="A0A6A7MVP6"/>
<dbReference type="EMBL" id="WHUG01000001">
    <property type="protein sequence ID" value="MQA37103.1"/>
    <property type="molecule type" value="Genomic_DNA"/>
</dbReference>
<dbReference type="Proteomes" id="UP000440498">
    <property type="component" value="Unassembled WGS sequence"/>
</dbReference>
<sequence>MATSVTLQDITIDNFERFMDMELPEHQRDYLDSNAVSIAQSKFYDDFVTRGIYCDGEPAGFLLYDVRAEDVDGLYGIYRFMVDFPQQGKGIGRKAMALLLDELHNKPDVHRIIIYYKPGNAVAQAFYRSFGFSECGIDDNGEMIAEIIPSRLPDQQV</sequence>
<dbReference type="PROSITE" id="PS51186">
    <property type="entry name" value="GNAT"/>
    <property type="match status" value="1"/>
</dbReference>
<evidence type="ECO:0000313" key="2">
    <source>
        <dbReference type="EMBL" id="MQA37103.1"/>
    </source>
</evidence>
<reference evidence="2 3" key="1">
    <citation type="submission" date="2019-10" db="EMBL/GenBank/DDBJ databases">
        <title>Two novel species isolated from a subtropical stream in China.</title>
        <authorList>
            <person name="Lu H."/>
        </authorList>
    </citation>
    <scope>NUCLEOTIDE SEQUENCE [LARGE SCALE GENOMIC DNA]</scope>
    <source>
        <strain evidence="2 3">FT29W</strain>
    </source>
</reference>
<keyword evidence="3" id="KW-1185">Reference proteome</keyword>
<evidence type="ECO:0000259" key="1">
    <source>
        <dbReference type="PROSITE" id="PS51186"/>
    </source>
</evidence>
<keyword evidence="2" id="KW-0808">Transferase</keyword>
<protein>
    <submittedName>
        <fullName evidence="2">GNAT family N-acetyltransferase</fullName>
    </submittedName>
</protein>
<dbReference type="Pfam" id="PF00583">
    <property type="entry name" value="Acetyltransf_1"/>
    <property type="match status" value="1"/>
</dbReference>
<feature type="domain" description="N-acetyltransferase" evidence="1">
    <location>
        <begin position="5"/>
        <end position="154"/>
    </location>
</feature>
<proteinExistence type="predicted"/>
<dbReference type="SUPFAM" id="SSF55729">
    <property type="entry name" value="Acyl-CoA N-acyltransferases (Nat)"/>
    <property type="match status" value="1"/>
</dbReference>
<dbReference type="CDD" id="cd04301">
    <property type="entry name" value="NAT_SF"/>
    <property type="match status" value="1"/>
</dbReference>
<dbReference type="Gene3D" id="3.40.630.30">
    <property type="match status" value="1"/>
</dbReference>
<gene>
    <name evidence="2" type="ORF">GEV02_02980</name>
</gene>